<sequence length="300" mass="33943">MLSLYEEFPDDPVTQRSAKEEEVEFHFIVSSVPEKRVVGDDYAKDKLKLQFMLMPGVALRLLPDGEVTTGRIHVCYPHLFHTRQGKTLWDPREIADLEPFKVYRARGSYFFSDIRKEPYVTIWEMLDPLPDPEMEELSAKTAEPVILETNIGQLVLDRTFPTFEGKADDLGVKVSMWYEGPELLLAGQRNMAKKFKSALNFINNVLSQEYLDNARMLGAEKALPAANRWRHDVAEAEGRPTPAPKLGVEDVYAKLTPTVVSIPHRGNVGVEFDDGYMFGGHPVTVKTKRDGTPTSIEMDV</sequence>
<protein>
    <recommendedName>
        <fullName evidence="1">DUF2262 domain-containing protein</fullName>
    </recommendedName>
</protein>
<keyword evidence="3" id="KW-1185">Reference proteome</keyword>
<evidence type="ECO:0000259" key="1">
    <source>
        <dbReference type="Pfam" id="PF10020"/>
    </source>
</evidence>
<reference evidence="2 3" key="1">
    <citation type="submission" date="2014-08" db="EMBL/GenBank/DDBJ databases">
        <title>Complete genome sequence of Corynebacterium ureicelerivorans DSM 45051, a lipophilic and urea-splitting isolate from a blood culture of a septicaemia patient.</title>
        <authorList>
            <person name="Tippelt A."/>
            <person name="Albersmeier A."/>
            <person name="Brinkrolf K."/>
            <person name="Ruckert C."/>
            <person name="Tauch A."/>
        </authorList>
    </citation>
    <scope>NUCLEOTIDE SEQUENCE [LARGE SCALE GENOMIC DNA]</scope>
    <source>
        <strain evidence="2 3">IMMIB RIV-2301</strain>
    </source>
</reference>
<dbReference type="OrthoDB" id="4400184at2"/>
<dbReference type="HOGENOM" id="CLU_914360_0_0_11"/>
<dbReference type="AlphaFoldDB" id="A0A077HKU4"/>
<accession>A0A077HKU4</accession>
<dbReference type="STRING" id="401472.CUREI_10850"/>
<dbReference type="Pfam" id="PF10020">
    <property type="entry name" value="DUF2262"/>
    <property type="match status" value="1"/>
</dbReference>
<proteinExistence type="predicted"/>
<evidence type="ECO:0000313" key="2">
    <source>
        <dbReference type="EMBL" id="AIL97698.1"/>
    </source>
</evidence>
<name>A0A077HKU4_9CORY</name>
<dbReference type="Proteomes" id="UP000028939">
    <property type="component" value="Chromosome"/>
</dbReference>
<dbReference type="InterPro" id="IPR019260">
    <property type="entry name" value="DUF2262"/>
</dbReference>
<organism evidence="2 3">
    <name type="scientific">Corynebacterium ureicelerivorans</name>
    <dbReference type="NCBI Taxonomy" id="401472"/>
    <lineage>
        <taxon>Bacteria</taxon>
        <taxon>Bacillati</taxon>
        <taxon>Actinomycetota</taxon>
        <taxon>Actinomycetes</taxon>
        <taxon>Mycobacteriales</taxon>
        <taxon>Corynebacteriaceae</taxon>
        <taxon>Corynebacterium</taxon>
    </lineage>
</organism>
<dbReference type="RefSeq" id="WP_084768544.1">
    <property type="nucleotide sequence ID" value="NZ_CP009215.1"/>
</dbReference>
<dbReference type="EMBL" id="CP009215">
    <property type="protein sequence ID" value="AIL97698.1"/>
    <property type="molecule type" value="Genomic_DNA"/>
</dbReference>
<evidence type="ECO:0000313" key="3">
    <source>
        <dbReference type="Proteomes" id="UP000028939"/>
    </source>
</evidence>
<feature type="domain" description="DUF2262" evidence="1">
    <location>
        <begin position="150"/>
        <end position="297"/>
    </location>
</feature>
<dbReference type="KEGG" id="cuv:CUREI_10850"/>
<gene>
    <name evidence="2" type="ORF">CUREI_10850</name>
</gene>